<keyword evidence="3" id="KW-0812">Transmembrane</keyword>
<dbReference type="PANTHER" id="PTHR10404">
    <property type="entry name" value="N-ACETYLATED-ALPHA-LINKED ACIDIC DIPEPTIDASE"/>
    <property type="match status" value="1"/>
</dbReference>
<dbReference type="InterPro" id="IPR003137">
    <property type="entry name" value="PA_domain"/>
</dbReference>
<evidence type="ECO:0008006" key="9">
    <source>
        <dbReference type="Google" id="ProtNLM"/>
    </source>
</evidence>
<dbReference type="InterPro" id="IPR036757">
    <property type="entry name" value="TFR-like_dimer_dom_sf"/>
</dbReference>
<keyword evidence="3" id="KW-1133">Transmembrane helix</keyword>
<feature type="compositionally biased region" description="Low complexity" evidence="2">
    <location>
        <begin position="47"/>
        <end position="56"/>
    </location>
</feature>
<sequence length="764" mass="84409">MRAWIAYLILAVGVAFIIAGSVMLGIGISKYNSSKNLKNTTPSIRVPTSTTSATTPDSQNTEPISQKIQNNIDPAEIKKNLHDFTASPHMAGTSANAKVADSIVAKWIAAGLENVHKVEYNVLLSYPSNTTNPNYMTIEYHNGTTFYRSEGISPPIIKNEQSDEEAGMQWLAFSPSGNVAGDIVYCGFATEKEFQTLQSLGITLTSRIALIRYGGTFRADKVALAQKYGAIGAILYSDPAEVAPYGIQDGDVYPNTVYMPANAVQRGTLYTGTGDVRSPLYASKTNLWKAGSVQEALRHGILPSIPAIPISYHSAQQLISRLDGPPAPATWKGGFNFTYNLGPGLRDGLSTRVTVNNYSANRQIQNVIGYINGVEEPERYVILGNHYDAWTYGAMDPNAGTAVLAEVARSTMKVINETGWRPARTLMFAAWDAEEFGLIGSTEFVEEFTEILTRRAVAYLNMDCLKGNQTIYVQSSPSLQDQVVLASMHVANPRKDEIKANRTTVYDTWISLMKDTEYLGVPDIPIPMGGSDQKPFLDYLGVPSVNFAWIDMDKHHTYPLYHTLYETPFASEHLMDVDNFAIHRAIGQYWIELAVRFADAPTIPYSLSTLSMRIQRDYIPALADSIQSLNMTAYTTSGYNQLQEMAKVAADLITVTVNLESQELPRNIDRLWRSRYNDRLINFERCFVNPRGSPDDAAARHVLFSTSKTDSYSGEVMQQVYKVLDDMVDAQTSQLGSLSDELANQISIVQSSLQCALNVLADYI</sequence>
<dbReference type="Gene3D" id="3.50.30.30">
    <property type="match status" value="1"/>
</dbReference>
<dbReference type="PANTHER" id="PTHR10404:SF77">
    <property type="entry name" value="GLUTAMATE CARBOXYPEPTIDASE 2 HOMOLOG"/>
    <property type="match status" value="1"/>
</dbReference>
<dbReference type="Pfam" id="PF04389">
    <property type="entry name" value="Peptidase_M28"/>
    <property type="match status" value="1"/>
</dbReference>
<evidence type="ECO:0000313" key="8">
    <source>
        <dbReference type="Proteomes" id="UP001303046"/>
    </source>
</evidence>
<dbReference type="Pfam" id="PF04253">
    <property type="entry name" value="TFR_dimer"/>
    <property type="match status" value="1"/>
</dbReference>
<dbReference type="Gene3D" id="1.20.930.40">
    <property type="entry name" value="Transferrin receptor-like, dimerisation domain"/>
    <property type="match status" value="1"/>
</dbReference>
<dbReference type="InterPro" id="IPR039373">
    <property type="entry name" value="Peptidase_M28B"/>
</dbReference>
<protein>
    <recommendedName>
        <fullName evidence="9">PA domain protein</fullName>
    </recommendedName>
</protein>
<evidence type="ECO:0000256" key="1">
    <source>
        <dbReference type="ARBA" id="ARBA00005634"/>
    </source>
</evidence>
<evidence type="ECO:0000259" key="4">
    <source>
        <dbReference type="Pfam" id="PF02225"/>
    </source>
</evidence>
<evidence type="ECO:0000259" key="6">
    <source>
        <dbReference type="Pfam" id="PF04389"/>
    </source>
</evidence>
<dbReference type="SUPFAM" id="SSF52025">
    <property type="entry name" value="PA domain"/>
    <property type="match status" value="1"/>
</dbReference>
<evidence type="ECO:0000259" key="5">
    <source>
        <dbReference type="Pfam" id="PF04253"/>
    </source>
</evidence>
<dbReference type="Proteomes" id="UP001303046">
    <property type="component" value="Unassembled WGS sequence"/>
</dbReference>
<evidence type="ECO:0000313" key="7">
    <source>
        <dbReference type="EMBL" id="KAK6738901.1"/>
    </source>
</evidence>
<accession>A0ABR1CLY9</accession>
<reference evidence="7 8" key="1">
    <citation type="submission" date="2023-08" db="EMBL/GenBank/DDBJ databases">
        <title>A Necator americanus chromosomal reference genome.</title>
        <authorList>
            <person name="Ilik V."/>
            <person name="Petrzelkova K.J."/>
            <person name="Pardy F."/>
            <person name="Fuh T."/>
            <person name="Niatou-Singa F.S."/>
            <person name="Gouil Q."/>
            <person name="Baker L."/>
            <person name="Ritchie M.E."/>
            <person name="Jex A.R."/>
            <person name="Gazzola D."/>
            <person name="Li H."/>
            <person name="Toshio Fujiwara R."/>
            <person name="Zhan B."/>
            <person name="Aroian R.V."/>
            <person name="Pafco B."/>
            <person name="Schwarz E.M."/>
        </authorList>
    </citation>
    <scope>NUCLEOTIDE SEQUENCE [LARGE SCALE GENOMIC DNA]</scope>
    <source>
        <strain evidence="7 8">Aroian</strain>
        <tissue evidence="7">Whole animal</tissue>
    </source>
</reference>
<dbReference type="SUPFAM" id="SSF47672">
    <property type="entry name" value="Transferrin receptor-like dimerisation domain"/>
    <property type="match status" value="1"/>
</dbReference>
<comment type="similarity">
    <text evidence="1">Belongs to the peptidase M28 family. M28B subfamily.</text>
</comment>
<feature type="domain" description="Transferrin receptor-like dimerisation" evidence="5">
    <location>
        <begin position="643"/>
        <end position="760"/>
    </location>
</feature>
<gene>
    <name evidence="7" type="primary">Necator_chrII.g8582</name>
    <name evidence="7" type="ORF">RB195_020787</name>
</gene>
<dbReference type="InterPro" id="IPR007484">
    <property type="entry name" value="Peptidase_M28"/>
</dbReference>
<keyword evidence="3" id="KW-0472">Membrane</keyword>
<dbReference type="InterPro" id="IPR007365">
    <property type="entry name" value="TFR-like_dimer_dom"/>
</dbReference>
<organism evidence="7 8">
    <name type="scientific">Necator americanus</name>
    <name type="common">Human hookworm</name>
    <dbReference type="NCBI Taxonomy" id="51031"/>
    <lineage>
        <taxon>Eukaryota</taxon>
        <taxon>Metazoa</taxon>
        <taxon>Ecdysozoa</taxon>
        <taxon>Nematoda</taxon>
        <taxon>Chromadorea</taxon>
        <taxon>Rhabditida</taxon>
        <taxon>Rhabditina</taxon>
        <taxon>Rhabditomorpha</taxon>
        <taxon>Strongyloidea</taxon>
        <taxon>Ancylostomatidae</taxon>
        <taxon>Bunostominae</taxon>
        <taxon>Necator</taxon>
    </lineage>
</organism>
<dbReference type="EMBL" id="JAVFWL010000002">
    <property type="protein sequence ID" value="KAK6738901.1"/>
    <property type="molecule type" value="Genomic_DNA"/>
</dbReference>
<evidence type="ECO:0000256" key="2">
    <source>
        <dbReference type="SAM" id="MobiDB-lite"/>
    </source>
</evidence>
<proteinExistence type="inferred from homology"/>
<evidence type="ECO:0000256" key="3">
    <source>
        <dbReference type="SAM" id="Phobius"/>
    </source>
</evidence>
<keyword evidence="8" id="KW-1185">Reference proteome</keyword>
<dbReference type="InterPro" id="IPR046450">
    <property type="entry name" value="PA_dom_sf"/>
</dbReference>
<name>A0ABR1CLY9_NECAM</name>
<dbReference type="CDD" id="cd02121">
    <property type="entry name" value="PA_GCPII_like"/>
    <property type="match status" value="1"/>
</dbReference>
<dbReference type="Gene3D" id="3.40.630.10">
    <property type="entry name" value="Zn peptidases"/>
    <property type="match status" value="1"/>
</dbReference>
<dbReference type="SUPFAM" id="SSF53187">
    <property type="entry name" value="Zn-dependent exopeptidases"/>
    <property type="match status" value="1"/>
</dbReference>
<feature type="domain" description="PA" evidence="4">
    <location>
        <begin position="181"/>
        <end position="268"/>
    </location>
</feature>
<feature type="transmembrane region" description="Helical" evidence="3">
    <location>
        <begin position="7"/>
        <end position="28"/>
    </location>
</feature>
<feature type="region of interest" description="Disordered" evidence="2">
    <location>
        <begin position="39"/>
        <end position="63"/>
    </location>
</feature>
<feature type="domain" description="Peptidase M28" evidence="6">
    <location>
        <begin position="366"/>
        <end position="567"/>
    </location>
</feature>
<dbReference type="Pfam" id="PF02225">
    <property type="entry name" value="PA"/>
    <property type="match status" value="1"/>
</dbReference>
<comment type="caution">
    <text evidence="7">The sequence shown here is derived from an EMBL/GenBank/DDBJ whole genome shotgun (WGS) entry which is preliminary data.</text>
</comment>